<comment type="caution">
    <text evidence="1">The sequence shown here is derived from an EMBL/GenBank/DDBJ whole genome shotgun (WGS) entry which is preliminary data.</text>
</comment>
<sequence length="108" mass="13003">MYRETAFNDAYVNYFDYIIYLEKEKVNDTSERYNNEILEGLEETKRKYEKKVKTIKIIGKNKPSSNSLSFEDIFKLEQKLYELPSISEYLQDIKKRRGRSIQVSRKTL</sequence>
<protein>
    <submittedName>
        <fullName evidence="1">29426_t:CDS:1</fullName>
    </submittedName>
</protein>
<gene>
    <name evidence="1" type="ORF">GMARGA_LOCUS13907</name>
</gene>
<evidence type="ECO:0000313" key="1">
    <source>
        <dbReference type="EMBL" id="CAG8725671.1"/>
    </source>
</evidence>
<dbReference type="EMBL" id="CAJVQB010009011">
    <property type="protein sequence ID" value="CAG8725671.1"/>
    <property type="molecule type" value="Genomic_DNA"/>
</dbReference>
<proteinExistence type="predicted"/>
<name>A0ABN7V5I1_GIGMA</name>
<evidence type="ECO:0000313" key="2">
    <source>
        <dbReference type="Proteomes" id="UP000789901"/>
    </source>
</evidence>
<organism evidence="1 2">
    <name type="scientific">Gigaspora margarita</name>
    <dbReference type="NCBI Taxonomy" id="4874"/>
    <lineage>
        <taxon>Eukaryota</taxon>
        <taxon>Fungi</taxon>
        <taxon>Fungi incertae sedis</taxon>
        <taxon>Mucoromycota</taxon>
        <taxon>Glomeromycotina</taxon>
        <taxon>Glomeromycetes</taxon>
        <taxon>Diversisporales</taxon>
        <taxon>Gigasporaceae</taxon>
        <taxon>Gigaspora</taxon>
    </lineage>
</organism>
<reference evidence="1 2" key="1">
    <citation type="submission" date="2021-06" db="EMBL/GenBank/DDBJ databases">
        <authorList>
            <person name="Kallberg Y."/>
            <person name="Tangrot J."/>
            <person name="Rosling A."/>
        </authorList>
    </citation>
    <scope>NUCLEOTIDE SEQUENCE [LARGE SCALE GENOMIC DNA]</scope>
    <source>
        <strain evidence="1 2">120-4 pot B 10/14</strain>
    </source>
</reference>
<keyword evidence="2" id="KW-1185">Reference proteome</keyword>
<accession>A0ABN7V5I1</accession>
<dbReference type="Proteomes" id="UP000789901">
    <property type="component" value="Unassembled WGS sequence"/>
</dbReference>